<gene>
    <name evidence="2" type="ORF">DTL70_05760</name>
</gene>
<comment type="caution">
    <text evidence="2">The sequence shown here is derived from an EMBL/GenBank/DDBJ whole genome shotgun (WGS) entry which is preliminary data.</text>
</comment>
<dbReference type="EMBL" id="QOIN01000030">
    <property type="protein sequence ID" value="RCG26971.1"/>
    <property type="molecule type" value="Genomic_DNA"/>
</dbReference>
<accession>A0A367F9N4</accession>
<evidence type="ECO:0000313" key="2">
    <source>
        <dbReference type="EMBL" id="RCG26971.1"/>
    </source>
</evidence>
<organism evidence="2 3">
    <name type="scientific">Streptomyces diacarni</name>
    <dbReference type="NCBI Taxonomy" id="2800381"/>
    <lineage>
        <taxon>Bacteria</taxon>
        <taxon>Bacillati</taxon>
        <taxon>Actinomycetota</taxon>
        <taxon>Actinomycetes</taxon>
        <taxon>Kitasatosporales</taxon>
        <taxon>Streptomycetaceae</taxon>
        <taxon>Streptomyces</taxon>
    </lineage>
</organism>
<name>A0A367F9N4_9ACTN</name>
<sequence>MLCRWALGGACAVGWLCAIWRLAVGEGGPVEATVTAGGWGLSVLPVHVAQDGTRQGARGSGGEPDRGVTRASRLRRWAAGSGRW</sequence>
<dbReference type="Proteomes" id="UP000252914">
    <property type="component" value="Unassembled WGS sequence"/>
</dbReference>
<protein>
    <submittedName>
        <fullName evidence="2">Uncharacterized protein</fullName>
    </submittedName>
</protein>
<evidence type="ECO:0000313" key="3">
    <source>
        <dbReference type="Proteomes" id="UP000252914"/>
    </source>
</evidence>
<keyword evidence="3" id="KW-1185">Reference proteome</keyword>
<reference evidence="2 3" key="1">
    <citation type="submission" date="2018-06" db="EMBL/GenBank/DDBJ databases">
        <title>Streptomyces reniochalinae sp. nov. and Streptomyces diacarnus sp. nov. from marine sponges.</title>
        <authorList>
            <person name="Li L."/>
        </authorList>
    </citation>
    <scope>NUCLEOTIDE SEQUENCE [LARGE SCALE GENOMIC DNA]</scope>
    <source>
        <strain evidence="2 3">LHW51701</strain>
    </source>
</reference>
<dbReference type="AlphaFoldDB" id="A0A367F9N4"/>
<evidence type="ECO:0000256" key="1">
    <source>
        <dbReference type="SAM" id="MobiDB-lite"/>
    </source>
</evidence>
<feature type="region of interest" description="Disordered" evidence="1">
    <location>
        <begin position="52"/>
        <end position="84"/>
    </location>
</feature>
<proteinExistence type="predicted"/>